<sequence length="408" mass="44455">MADKYLEKDTRATKLTALDAQIEHVENAGSDVPGQGKKATKLRVKRHFRRFWFCYVVAGIVFLAIFLPIFFIYIIPAIAQRVVDDTSLPVYAARILDPTPDSVTFSIDTSLKIPAGLSVRIDPFTLSLFNRDVKPITPFIDVSLQGYNLKGTTKMSISSNNTAVLDREQFVAALTKAVYSKQFILSAKGSTLGHLGALKAGVTLDKDVELAGLDKLSGFSIDAARLVLPAEADGTNLRGTATLPNHSVVTFALGNVTLNLLTAGVVVGQGYLDNVVLSPGNNTMPLRATLNIRTVLENLLDIVGAQASALMDGKIEISASGNSTVYNGQNIPYFEEVLNNLTITARVPIMTILSDTLILHGVAGKDGTKKFRKYHREALLVRYKTLLIGELVTQPKTRKWLFFKSSVK</sequence>
<protein>
    <submittedName>
        <fullName evidence="2">Uncharacterized protein</fullName>
    </submittedName>
</protein>
<evidence type="ECO:0000313" key="3">
    <source>
        <dbReference type="Proteomes" id="UP000325672"/>
    </source>
</evidence>
<keyword evidence="1" id="KW-0472">Membrane</keyword>
<dbReference type="GO" id="GO:0000329">
    <property type="term" value="C:fungal-type vacuole membrane"/>
    <property type="evidence" value="ECO:0007669"/>
    <property type="project" value="InterPro"/>
</dbReference>
<dbReference type="AlphaFoldDB" id="A0A5N6T4V8"/>
<keyword evidence="1" id="KW-0812">Transmembrane</keyword>
<name>A0A5N6T4V8_ASPPS</name>
<accession>A0A5N6T4V8</accession>
<dbReference type="OrthoDB" id="10039566at2759"/>
<feature type="transmembrane region" description="Helical" evidence="1">
    <location>
        <begin position="51"/>
        <end position="75"/>
    </location>
</feature>
<gene>
    <name evidence="2" type="ORF">BDV38DRAFT_268573</name>
</gene>
<proteinExistence type="predicted"/>
<keyword evidence="3" id="KW-1185">Reference proteome</keyword>
<organism evidence="2 3">
    <name type="scientific">Aspergillus pseudotamarii</name>
    <dbReference type="NCBI Taxonomy" id="132259"/>
    <lineage>
        <taxon>Eukaryota</taxon>
        <taxon>Fungi</taxon>
        <taxon>Dikarya</taxon>
        <taxon>Ascomycota</taxon>
        <taxon>Pezizomycotina</taxon>
        <taxon>Eurotiomycetes</taxon>
        <taxon>Eurotiomycetidae</taxon>
        <taxon>Eurotiales</taxon>
        <taxon>Aspergillaceae</taxon>
        <taxon>Aspergillus</taxon>
        <taxon>Aspergillus subgen. Circumdati</taxon>
    </lineage>
</organism>
<dbReference type="Proteomes" id="UP000325672">
    <property type="component" value="Unassembled WGS sequence"/>
</dbReference>
<dbReference type="PANTHER" id="PTHR35895">
    <property type="entry name" value="CHROMOSOME 16, WHOLE GENOME SHOTGUN SEQUENCE"/>
    <property type="match status" value="1"/>
</dbReference>
<evidence type="ECO:0000256" key="1">
    <source>
        <dbReference type="SAM" id="Phobius"/>
    </source>
</evidence>
<dbReference type="InterPro" id="IPR046368">
    <property type="entry name" value="Tag1"/>
</dbReference>
<dbReference type="RefSeq" id="XP_031917383.1">
    <property type="nucleotide sequence ID" value="XM_032056800.1"/>
</dbReference>
<dbReference type="GeneID" id="43641010"/>
<dbReference type="PANTHER" id="PTHR35895:SF2">
    <property type="match status" value="1"/>
</dbReference>
<reference evidence="2 3" key="1">
    <citation type="submission" date="2019-04" db="EMBL/GenBank/DDBJ databases">
        <title>Friends and foes A comparative genomics study of 23 Aspergillus species from section Flavi.</title>
        <authorList>
            <consortium name="DOE Joint Genome Institute"/>
            <person name="Kjaerbolling I."/>
            <person name="Vesth T."/>
            <person name="Frisvad J.C."/>
            <person name="Nybo J.L."/>
            <person name="Theobald S."/>
            <person name="Kildgaard S."/>
            <person name="Isbrandt T."/>
            <person name="Kuo A."/>
            <person name="Sato A."/>
            <person name="Lyhne E.K."/>
            <person name="Kogle M.E."/>
            <person name="Wiebenga A."/>
            <person name="Kun R.S."/>
            <person name="Lubbers R.J."/>
            <person name="Makela M.R."/>
            <person name="Barry K."/>
            <person name="Chovatia M."/>
            <person name="Clum A."/>
            <person name="Daum C."/>
            <person name="Haridas S."/>
            <person name="He G."/>
            <person name="LaButti K."/>
            <person name="Lipzen A."/>
            <person name="Mondo S."/>
            <person name="Riley R."/>
            <person name="Salamov A."/>
            <person name="Simmons B.A."/>
            <person name="Magnuson J.K."/>
            <person name="Henrissat B."/>
            <person name="Mortensen U.H."/>
            <person name="Larsen T.O."/>
            <person name="Devries R.P."/>
            <person name="Grigoriev I.V."/>
            <person name="Machida M."/>
            <person name="Baker S.E."/>
            <person name="Andersen M.R."/>
        </authorList>
    </citation>
    <scope>NUCLEOTIDE SEQUENCE [LARGE SCALE GENOMIC DNA]</scope>
    <source>
        <strain evidence="2 3">CBS 117625</strain>
    </source>
</reference>
<dbReference type="EMBL" id="ML743558">
    <property type="protein sequence ID" value="KAE8141320.1"/>
    <property type="molecule type" value="Genomic_DNA"/>
</dbReference>
<dbReference type="InterPro" id="IPR022185">
    <property type="entry name" value="DUF3712"/>
</dbReference>
<evidence type="ECO:0000313" key="2">
    <source>
        <dbReference type="EMBL" id="KAE8141320.1"/>
    </source>
</evidence>
<dbReference type="Pfam" id="PF12505">
    <property type="entry name" value="DUF3712"/>
    <property type="match status" value="1"/>
</dbReference>
<keyword evidence="1" id="KW-1133">Transmembrane helix</keyword>